<organism evidence="8 9">
    <name type="scientific">Toxocara canis</name>
    <name type="common">Canine roundworm</name>
    <dbReference type="NCBI Taxonomy" id="6265"/>
    <lineage>
        <taxon>Eukaryota</taxon>
        <taxon>Metazoa</taxon>
        <taxon>Ecdysozoa</taxon>
        <taxon>Nematoda</taxon>
        <taxon>Chromadorea</taxon>
        <taxon>Rhabditida</taxon>
        <taxon>Spirurina</taxon>
        <taxon>Ascaridomorpha</taxon>
        <taxon>Ascaridoidea</taxon>
        <taxon>Toxocaridae</taxon>
        <taxon>Toxocara</taxon>
    </lineage>
</organism>
<dbReference type="InterPro" id="IPR001902">
    <property type="entry name" value="SLC26A/SulP_fam"/>
</dbReference>
<dbReference type="WBParaSite" id="TCNE_0000774401-mRNA-1">
    <property type="protein sequence ID" value="TCNE_0000774401-mRNA-1"/>
    <property type="gene ID" value="TCNE_0000774401"/>
</dbReference>
<dbReference type="AlphaFoldDB" id="A0A183UGX4"/>
<evidence type="ECO:0000256" key="2">
    <source>
        <dbReference type="ARBA" id="ARBA00022692"/>
    </source>
</evidence>
<keyword evidence="4 5" id="KW-0472">Membrane</keyword>
<dbReference type="Proteomes" id="UP000050794">
    <property type="component" value="Unassembled WGS sequence"/>
</dbReference>
<evidence type="ECO:0000256" key="5">
    <source>
        <dbReference type="SAM" id="Phobius"/>
    </source>
</evidence>
<name>A0A183UGX4_TOXCA</name>
<dbReference type="InterPro" id="IPR011547">
    <property type="entry name" value="SLC26A/SulP_dom"/>
</dbReference>
<keyword evidence="3 5" id="KW-1133">Transmembrane helix</keyword>
<dbReference type="Pfam" id="PF00916">
    <property type="entry name" value="Sulfate_transp"/>
    <property type="match status" value="1"/>
</dbReference>
<comment type="subcellular location">
    <subcellularLocation>
        <location evidence="1">Membrane</location>
        <topology evidence="1">Multi-pass membrane protein</topology>
    </subcellularLocation>
</comment>
<feature type="transmembrane region" description="Helical" evidence="5">
    <location>
        <begin position="210"/>
        <end position="238"/>
    </location>
</feature>
<evidence type="ECO:0000313" key="7">
    <source>
        <dbReference type="EMBL" id="VDM39065.1"/>
    </source>
</evidence>
<evidence type="ECO:0000256" key="1">
    <source>
        <dbReference type="ARBA" id="ARBA00004141"/>
    </source>
</evidence>
<keyword evidence="8" id="KW-1185">Reference proteome</keyword>
<evidence type="ECO:0000256" key="3">
    <source>
        <dbReference type="ARBA" id="ARBA00022989"/>
    </source>
</evidence>
<evidence type="ECO:0000313" key="8">
    <source>
        <dbReference type="Proteomes" id="UP000050794"/>
    </source>
</evidence>
<dbReference type="GO" id="GO:0016020">
    <property type="term" value="C:membrane"/>
    <property type="evidence" value="ECO:0007669"/>
    <property type="project" value="UniProtKB-SubCell"/>
</dbReference>
<proteinExistence type="predicted"/>
<dbReference type="GO" id="GO:0055085">
    <property type="term" value="P:transmembrane transport"/>
    <property type="evidence" value="ECO:0007669"/>
    <property type="project" value="InterPro"/>
</dbReference>
<gene>
    <name evidence="7" type="ORF">TCNE_LOCUS7744</name>
</gene>
<feature type="transmembrane region" description="Helical" evidence="5">
    <location>
        <begin position="178"/>
        <end position="198"/>
    </location>
</feature>
<evidence type="ECO:0000259" key="6">
    <source>
        <dbReference type="Pfam" id="PF00916"/>
    </source>
</evidence>
<dbReference type="EMBL" id="UYWY01019746">
    <property type="protein sequence ID" value="VDM39065.1"/>
    <property type="molecule type" value="Genomic_DNA"/>
</dbReference>
<sequence length="253" mass="28905">MHTQKGIMVVSAIPAARIYERLHPDGIGPLSIVRQLAVHYTRPLSITQFVPLEVWLSIRSRCRSGLAVDQVSLSIRSRCRSGLAVDQAVRVMSEHTINTELPTHIASLRGTFMRQEEFDELYMFLPPPQVENKKRKCMQKFFHPCLSPDQFFRFIVSFIPIIGWLPEYKWKRNLLGDFLAGITVGIMHVPQGIAYAILQGVDPVYGLYSSFFPALFYMIFGTSQHVSIGMLSYSLLLFEVLPMHTYKTQGKYC</sequence>
<reference evidence="7 8" key="2">
    <citation type="submission" date="2018-11" db="EMBL/GenBank/DDBJ databases">
        <authorList>
            <consortium name="Pathogen Informatics"/>
        </authorList>
    </citation>
    <scope>NUCLEOTIDE SEQUENCE [LARGE SCALE GENOMIC DNA]</scope>
</reference>
<evidence type="ECO:0000256" key="4">
    <source>
        <dbReference type="ARBA" id="ARBA00023136"/>
    </source>
</evidence>
<reference evidence="9" key="1">
    <citation type="submission" date="2016-06" db="UniProtKB">
        <authorList>
            <consortium name="WormBaseParasite"/>
        </authorList>
    </citation>
    <scope>IDENTIFICATION</scope>
</reference>
<protein>
    <submittedName>
        <fullName evidence="9">Sulfate_transp domain-containing protein</fullName>
    </submittedName>
</protein>
<dbReference type="PANTHER" id="PTHR11814">
    <property type="entry name" value="SULFATE TRANSPORTER"/>
    <property type="match status" value="1"/>
</dbReference>
<accession>A0A183UGX4</accession>
<feature type="domain" description="SLC26A/SulP transporter" evidence="6">
    <location>
        <begin position="174"/>
        <end position="236"/>
    </location>
</feature>
<evidence type="ECO:0000313" key="9">
    <source>
        <dbReference type="WBParaSite" id="TCNE_0000774401-mRNA-1"/>
    </source>
</evidence>
<keyword evidence="2 5" id="KW-0812">Transmembrane</keyword>